<sequence>MNTNNLQDHIKPNQTHYFNDEQYAYFLKTLQDRFQVVEICCPSQTNCQICNKFSNHYSNLSNQADEFKYSDSKSIQVFVKSENQSIIKLFYRINSFQFQNQEHFDKLQVTFEQNLQKSSQYEEEKQSFNSQCLPHSSLEEDQIKENNTQFNKSEFENGQSNYNNTLFNSSYLSETYQYDEQTLQLQNLQKGPLEAMRASQLLLINQLYNQQNFQTEEQNEQQMENQQLDNEFDQQYMENLTFEIGFRSE</sequence>
<dbReference type="GeneID" id="7828127"/>
<dbReference type="InParanoid" id="Q234I9"/>
<evidence type="ECO:0000313" key="2">
    <source>
        <dbReference type="Proteomes" id="UP000009168"/>
    </source>
</evidence>
<proteinExistence type="predicted"/>
<organism evidence="1 2">
    <name type="scientific">Tetrahymena thermophila (strain SB210)</name>
    <dbReference type="NCBI Taxonomy" id="312017"/>
    <lineage>
        <taxon>Eukaryota</taxon>
        <taxon>Sar</taxon>
        <taxon>Alveolata</taxon>
        <taxon>Ciliophora</taxon>
        <taxon>Intramacronucleata</taxon>
        <taxon>Oligohymenophorea</taxon>
        <taxon>Hymenostomatida</taxon>
        <taxon>Tetrahymenina</taxon>
        <taxon>Tetrahymenidae</taxon>
        <taxon>Tetrahymena</taxon>
    </lineage>
</organism>
<dbReference type="Proteomes" id="UP000009168">
    <property type="component" value="Unassembled WGS sequence"/>
</dbReference>
<reference evidence="2" key="1">
    <citation type="journal article" date="2006" name="PLoS Biol.">
        <title>Macronuclear genome sequence of the ciliate Tetrahymena thermophila, a model eukaryote.</title>
        <authorList>
            <person name="Eisen J.A."/>
            <person name="Coyne R.S."/>
            <person name="Wu M."/>
            <person name="Wu D."/>
            <person name="Thiagarajan M."/>
            <person name="Wortman J.R."/>
            <person name="Badger J.H."/>
            <person name="Ren Q."/>
            <person name="Amedeo P."/>
            <person name="Jones K.M."/>
            <person name="Tallon L.J."/>
            <person name="Delcher A.L."/>
            <person name="Salzberg S.L."/>
            <person name="Silva J.C."/>
            <person name="Haas B.J."/>
            <person name="Majoros W.H."/>
            <person name="Farzad M."/>
            <person name="Carlton J.M."/>
            <person name="Smith R.K. Jr."/>
            <person name="Garg J."/>
            <person name="Pearlman R.E."/>
            <person name="Karrer K.M."/>
            <person name="Sun L."/>
            <person name="Manning G."/>
            <person name="Elde N.C."/>
            <person name="Turkewitz A.P."/>
            <person name="Asai D.J."/>
            <person name="Wilkes D.E."/>
            <person name="Wang Y."/>
            <person name="Cai H."/>
            <person name="Collins K."/>
            <person name="Stewart B.A."/>
            <person name="Lee S.R."/>
            <person name="Wilamowska K."/>
            <person name="Weinberg Z."/>
            <person name="Ruzzo W.L."/>
            <person name="Wloga D."/>
            <person name="Gaertig J."/>
            <person name="Frankel J."/>
            <person name="Tsao C.-C."/>
            <person name="Gorovsky M.A."/>
            <person name="Keeling P.J."/>
            <person name="Waller R.F."/>
            <person name="Patron N.J."/>
            <person name="Cherry J.M."/>
            <person name="Stover N.A."/>
            <person name="Krieger C.J."/>
            <person name="del Toro C."/>
            <person name="Ryder H.F."/>
            <person name="Williamson S.C."/>
            <person name="Barbeau R.A."/>
            <person name="Hamilton E.P."/>
            <person name="Orias E."/>
        </authorList>
    </citation>
    <scope>NUCLEOTIDE SEQUENCE [LARGE SCALE GENOMIC DNA]</scope>
    <source>
        <strain evidence="2">SB210</strain>
    </source>
</reference>
<evidence type="ECO:0000313" key="1">
    <source>
        <dbReference type="EMBL" id="EAR92014.2"/>
    </source>
</evidence>
<protein>
    <submittedName>
        <fullName evidence="1">Uncharacterized protein</fullName>
    </submittedName>
</protein>
<dbReference type="EMBL" id="GG662767">
    <property type="protein sequence ID" value="EAR92014.2"/>
    <property type="molecule type" value="Genomic_DNA"/>
</dbReference>
<accession>Q234I9</accession>
<keyword evidence="2" id="KW-1185">Reference proteome</keyword>
<dbReference type="RefSeq" id="XP_001012259.2">
    <property type="nucleotide sequence ID" value="XM_001012259.2"/>
</dbReference>
<dbReference type="AlphaFoldDB" id="Q234I9"/>
<dbReference type="KEGG" id="tet:TTHERM_00105070"/>
<name>Q234I9_TETTS</name>
<gene>
    <name evidence="1" type="ORF">TTHERM_00105070</name>
</gene>
<dbReference type="HOGENOM" id="CLU_935344_0_0_1"/>